<evidence type="ECO:0000313" key="2">
    <source>
        <dbReference type="EMBL" id="TMW59795.1"/>
    </source>
</evidence>
<evidence type="ECO:0000313" key="3">
    <source>
        <dbReference type="Proteomes" id="UP000794436"/>
    </source>
</evidence>
<feature type="compositionally biased region" description="Low complexity" evidence="1">
    <location>
        <begin position="56"/>
        <end position="65"/>
    </location>
</feature>
<accession>A0A8K1CBK1</accession>
<sequence>MADSLSLLLPEEGDNEALEAALAFLDEMHSDEGEVMLEGLDSALQEASVGQSDGLTSESSATATAPKPPRRRRNRRREELEYLRVTVGSLETKLEEITRPKREECVDSLDQVWKRLATHQQEARYKAEAENLKLREQLEEQLRLAKSLERLLKKRGNAEASSERCTDGAKRMRRIVDARPLESASVEEEMKHTLDDMQTEVESVFADARFHQDEVLESKRSVQLKSSNDGGPVIETADIAVFPFDYRETAEASWNIINRRLDGGPTGFQQRVEATEDTTTNVIEGQIGFIGEQSKFRAKIACRRLDEADRVVLLATLLMDPSYLVGTPLEGLYIRTRAWHVIYPIQTTQGPSSVRKMMHRTIPELHVVDGGPSVREFRHKAGILTNFVMKSLDTQMDLNNRQVETMLLSRVASLSLQDEQPPACYHWINKAIAEPR</sequence>
<evidence type="ECO:0000256" key="1">
    <source>
        <dbReference type="SAM" id="MobiDB-lite"/>
    </source>
</evidence>
<dbReference type="PANTHER" id="PTHR35796">
    <property type="entry name" value="HYPOTHETICAL CYTOSOLIC PROTEIN"/>
    <property type="match status" value="1"/>
</dbReference>
<dbReference type="AlphaFoldDB" id="A0A8K1CBK1"/>
<name>A0A8K1CBK1_PYTOL</name>
<protein>
    <submittedName>
        <fullName evidence="2">Uncharacterized protein</fullName>
    </submittedName>
</protein>
<dbReference type="EMBL" id="SPLM01000109">
    <property type="protein sequence ID" value="TMW59795.1"/>
    <property type="molecule type" value="Genomic_DNA"/>
</dbReference>
<dbReference type="Proteomes" id="UP000794436">
    <property type="component" value="Unassembled WGS sequence"/>
</dbReference>
<keyword evidence="3" id="KW-1185">Reference proteome</keyword>
<feature type="region of interest" description="Disordered" evidence="1">
    <location>
        <begin position="47"/>
        <end position="77"/>
    </location>
</feature>
<organism evidence="2 3">
    <name type="scientific">Pythium oligandrum</name>
    <name type="common">Mycoparasitic fungus</name>
    <dbReference type="NCBI Taxonomy" id="41045"/>
    <lineage>
        <taxon>Eukaryota</taxon>
        <taxon>Sar</taxon>
        <taxon>Stramenopiles</taxon>
        <taxon>Oomycota</taxon>
        <taxon>Peronosporomycetes</taxon>
        <taxon>Pythiales</taxon>
        <taxon>Pythiaceae</taxon>
        <taxon>Pythium</taxon>
    </lineage>
</organism>
<dbReference type="OrthoDB" id="69983at2759"/>
<dbReference type="PANTHER" id="PTHR35796:SF3">
    <property type="entry name" value="BHLH DOMAIN-CONTAINING PROTEIN"/>
    <property type="match status" value="1"/>
</dbReference>
<gene>
    <name evidence="2" type="ORF">Poli38472_004864</name>
</gene>
<reference evidence="2" key="1">
    <citation type="submission" date="2019-03" db="EMBL/GenBank/DDBJ databases">
        <title>Long read genome sequence of the mycoparasitic Pythium oligandrum ATCC 38472 isolated from sugarbeet rhizosphere.</title>
        <authorList>
            <person name="Gaulin E."/>
        </authorList>
    </citation>
    <scope>NUCLEOTIDE SEQUENCE</scope>
    <source>
        <strain evidence="2">ATCC 38472_TT</strain>
    </source>
</reference>
<proteinExistence type="predicted"/>
<comment type="caution">
    <text evidence="2">The sequence shown here is derived from an EMBL/GenBank/DDBJ whole genome shotgun (WGS) entry which is preliminary data.</text>
</comment>